<name>A0A6C0HM54_9ZZZZ</name>
<sequence length="64" mass="7009">MIKTIAAAINNIINHVPYPYATDAKNKNIAEIIIIKIASGDNENGKFDCNCDILFAISFTIILV</sequence>
<proteinExistence type="predicted"/>
<dbReference type="AlphaFoldDB" id="A0A6C0HM54"/>
<organism evidence="1">
    <name type="scientific">viral metagenome</name>
    <dbReference type="NCBI Taxonomy" id="1070528"/>
    <lineage>
        <taxon>unclassified sequences</taxon>
        <taxon>metagenomes</taxon>
        <taxon>organismal metagenomes</taxon>
    </lineage>
</organism>
<protein>
    <submittedName>
        <fullName evidence="1">Uncharacterized protein</fullName>
    </submittedName>
</protein>
<evidence type="ECO:0000313" key="1">
    <source>
        <dbReference type="EMBL" id="QHT81450.1"/>
    </source>
</evidence>
<reference evidence="1" key="1">
    <citation type="journal article" date="2020" name="Nature">
        <title>Giant virus diversity and host interactions through global metagenomics.</title>
        <authorList>
            <person name="Schulz F."/>
            <person name="Roux S."/>
            <person name="Paez-Espino D."/>
            <person name="Jungbluth S."/>
            <person name="Walsh D.A."/>
            <person name="Denef V.J."/>
            <person name="McMahon K.D."/>
            <person name="Konstantinidis K.T."/>
            <person name="Eloe-Fadrosh E.A."/>
            <person name="Kyrpides N.C."/>
            <person name="Woyke T."/>
        </authorList>
    </citation>
    <scope>NUCLEOTIDE SEQUENCE</scope>
    <source>
        <strain evidence="1">GVMAG-M-3300023184-13</strain>
    </source>
</reference>
<dbReference type="EMBL" id="MN739983">
    <property type="protein sequence ID" value="QHT81450.1"/>
    <property type="molecule type" value="Genomic_DNA"/>
</dbReference>
<accession>A0A6C0HM54</accession>